<dbReference type="eggNOG" id="KOG1515">
    <property type="taxonomic scope" value="Eukaryota"/>
</dbReference>
<dbReference type="GO" id="GO:0016787">
    <property type="term" value="F:hydrolase activity"/>
    <property type="evidence" value="ECO:0007669"/>
    <property type="project" value="UniProtKB-KW"/>
</dbReference>
<feature type="transmembrane region" description="Helical" evidence="2">
    <location>
        <begin position="55"/>
        <end position="72"/>
    </location>
</feature>
<keyword evidence="2" id="KW-0472">Membrane</keyword>
<dbReference type="ESTHER" id="klula-q6cm49">
    <property type="family name" value="Steryl_acetyl_hydrolase"/>
</dbReference>
<dbReference type="Gene3D" id="3.40.50.1820">
    <property type="entry name" value="alpha/beta hydrolase"/>
    <property type="match status" value="1"/>
</dbReference>
<dbReference type="SUPFAM" id="SSF53474">
    <property type="entry name" value="alpha/beta-Hydrolases"/>
    <property type="match status" value="1"/>
</dbReference>
<dbReference type="AlphaFoldDB" id="Q6CM49"/>
<dbReference type="HOGENOM" id="CLU_067868_0_0_1"/>
<accession>Q6CM49</accession>
<keyword evidence="4" id="KW-1185">Reference proteome</keyword>
<evidence type="ECO:0000313" key="4">
    <source>
        <dbReference type="Proteomes" id="UP000000598"/>
    </source>
</evidence>
<dbReference type="STRING" id="284590.Q6CM49"/>
<feature type="transmembrane region" description="Helical" evidence="2">
    <location>
        <begin position="102"/>
        <end position="124"/>
    </location>
</feature>
<proteinExistence type="predicted"/>
<dbReference type="PANTHER" id="PTHR48081">
    <property type="entry name" value="AB HYDROLASE SUPERFAMILY PROTEIN C4A8.06C"/>
    <property type="match status" value="1"/>
</dbReference>
<gene>
    <name evidence="3" type="ORF">KLLA0_E23013g</name>
</gene>
<dbReference type="InterPro" id="IPR029058">
    <property type="entry name" value="AB_hydrolase_fold"/>
</dbReference>
<dbReference type="KEGG" id="kla:KLLA0_E23013g"/>
<dbReference type="Pfam" id="PF10340">
    <property type="entry name" value="Say1_Mug180"/>
    <property type="match status" value="1"/>
</dbReference>
<protein>
    <submittedName>
        <fullName evidence="3">KLLA0E23013p</fullName>
    </submittedName>
</protein>
<evidence type="ECO:0000313" key="3">
    <source>
        <dbReference type="EMBL" id="CAH00077.1"/>
    </source>
</evidence>
<dbReference type="FunCoup" id="Q6CM49">
    <property type="interactions" value="30"/>
</dbReference>
<reference evidence="3 4" key="1">
    <citation type="journal article" date="2004" name="Nature">
        <title>Genome evolution in yeasts.</title>
        <authorList>
            <consortium name="Genolevures"/>
            <person name="Dujon B."/>
            <person name="Sherman D."/>
            <person name="Fischer G."/>
            <person name="Durrens P."/>
            <person name="Casaregola S."/>
            <person name="Lafontaine I."/>
            <person name="de Montigny J."/>
            <person name="Marck C."/>
            <person name="Neuveglise C."/>
            <person name="Talla E."/>
            <person name="Goffard N."/>
            <person name="Frangeul L."/>
            <person name="Aigle M."/>
            <person name="Anthouard V."/>
            <person name="Babour A."/>
            <person name="Barbe V."/>
            <person name="Barnay S."/>
            <person name="Blanchin S."/>
            <person name="Beckerich J.M."/>
            <person name="Beyne E."/>
            <person name="Bleykasten C."/>
            <person name="Boisrame A."/>
            <person name="Boyer J."/>
            <person name="Cattolico L."/>
            <person name="Confanioleri F."/>
            <person name="de Daruvar A."/>
            <person name="Despons L."/>
            <person name="Fabre E."/>
            <person name="Fairhead C."/>
            <person name="Ferry-Dumazet H."/>
            <person name="Groppi A."/>
            <person name="Hantraye F."/>
            <person name="Hennequin C."/>
            <person name="Jauniaux N."/>
            <person name="Joyet P."/>
            <person name="Kachouri R."/>
            <person name="Kerrest A."/>
            <person name="Koszul R."/>
            <person name="Lemaire M."/>
            <person name="Lesur I."/>
            <person name="Ma L."/>
            <person name="Muller H."/>
            <person name="Nicaud J.M."/>
            <person name="Nikolski M."/>
            <person name="Oztas S."/>
            <person name="Ozier-Kalogeropoulos O."/>
            <person name="Pellenz S."/>
            <person name="Potier S."/>
            <person name="Richard G.F."/>
            <person name="Straub M.L."/>
            <person name="Suleau A."/>
            <person name="Swennene D."/>
            <person name="Tekaia F."/>
            <person name="Wesolowski-Louvel M."/>
            <person name="Westhof E."/>
            <person name="Wirth B."/>
            <person name="Zeniou-Meyer M."/>
            <person name="Zivanovic I."/>
            <person name="Bolotin-Fukuhara M."/>
            <person name="Thierry A."/>
            <person name="Bouchier C."/>
            <person name="Caudron B."/>
            <person name="Scarpelli C."/>
            <person name="Gaillardin C."/>
            <person name="Weissenbach J."/>
            <person name="Wincker P."/>
            <person name="Souciet J.L."/>
        </authorList>
    </citation>
    <scope>NUCLEOTIDE SEQUENCE [LARGE SCALE GENOMIC DNA]</scope>
    <source>
        <strain evidence="4">ATCC 8585 / CBS 2359 / DSM 70799 / NBRC 1267 / NRRL Y-1140 / WM37</strain>
    </source>
</reference>
<keyword evidence="1" id="KW-0378">Hydrolase</keyword>
<organism evidence="3 4">
    <name type="scientific">Kluyveromyces lactis (strain ATCC 8585 / CBS 2359 / DSM 70799 / NBRC 1267 / NRRL Y-1140 / WM37)</name>
    <name type="common">Yeast</name>
    <name type="synonym">Candida sphaerica</name>
    <dbReference type="NCBI Taxonomy" id="284590"/>
    <lineage>
        <taxon>Eukaryota</taxon>
        <taxon>Fungi</taxon>
        <taxon>Dikarya</taxon>
        <taxon>Ascomycota</taxon>
        <taxon>Saccharomycotina</taxon>
        <taxon>Saccharomycetes</taxon>
        <taxon>Saccharomycetales</taxon>
        <taxon>Saccharomycetaceae</taxon>
        <taxon>Kluyveromyces</taxon>
    </lineage>
</organism>
<keyword evidence="2" id="KW-0812">Transmembrane</keyword>
<dbReference type="PANTHER" id="PTHR48081:SF31">
    <property type="entry name" value="STERYL ACETYL HYDROLASE MUG81-RELATED"/>
    <property type="match status" value="1"/>
</dbReference>
<sequence>MTVKETLVGIVILSCALPIALCKWSRSLNKTSMPRGRLFLVTLTRVICDASNPAIIRYILNPWMGLLSWLLFQAYRFPKHNHSGYWLRTAPVDRKPGVDKKLLLYVHGGGFMFGLIPWMLIVLWTVGKKLDDDVAILVLDYPVMANCPETIDYVWKEYLELTETFTEINLIGDSCGGNLILNILLKCHENKMTIPKRAIAISPWCNVLDRDSVDVERLNGYNVDMLSMKVLTVFQNSYMQNVVDPSQYLKYLNFTSIPRETWTEILSDTKLFITYGDLEMFKNQIELFINHISPNENLIAEIFPCGSHIEPLVLGYHQSLDKWAKFLSKSDETSF</sequence>
<dbReference type="InParanoid" id="Q6CM49"/>
<dbReference type="InterPro" id="IPR019436">
    <property type="entry name" value="Say1-like"/>
</dbReference>
<keyword evidence="2" id="KW-1133">Transmembrane helix</keyword>
<evidence type="ECO:0000256" key="2">
    <source>
        <dbReference type="SAM" id="Phobius"/>
    </source>
</evidence>
<dbReference type="EMBL" id="CR382125">
    <property type="protein sequence ID" value="CAH00077.1"/>
    <property type="molecule type" value="Genomic_DNA"/>
</dbReference>
<dbReference type="Proteomes" id="UP000000598">
    <property type="component" value="Chromosome E"/>
</dbReference>
<name>Q6CM49_KLULA</name>
<evidence type="ECO:0000256" key="1">
    <source>
        <dbReference type="ARBA" id="ARBA00022801"/>
    </source>
</evidence>
<dbReference type="PaxDb" id="284590-Q6CM49"/>
<dbReference type="InterPro" id="IPR050300">
    <property type="entry name" value="GDXG_lipolytic_enzyme"/>
</dbReference>